<dbReference type="Proteomes" id="UP000253529">
    <property type="component" value="Unassembled WGS sequence"/>
</dbReference>
<proteinExistence type="inferred from homology"/>
<evidence type="ECO:0000313" key="9">
    <source>
        <dbReference type="EMBL" id="RBP13815.1"/>
    </source>
</evidence>
<dbReference type="InterPro" id="IPR027417">
    <property type="entry name" value="P-loop_NTPase"/>
</dbReference>
<organism evidence="9 10">
    <name type="scientific">Roseiarcus fermentans</name>
    <dbReference type="NCBI Taxonomy" id="1473586"/>
    <lineage>
        <taxon>Bacteria</taxon>
        <taxon>Pseudomonadati</taxon>
        <taxon>Pseudomonadota</taxon>
        <taxon>Alphaproteobacteria</taxon>
        <taxon>Hyphomicrobiales</taxon>
        <taxon>Roseiarcaceae</taxon>
        <taxon>Roseiarcus</taxon>
    </lineage>
</organism>
<reference evidence="9 10" key="1">
    <citation type="submission" date="2018-06" db="EMBL/GenBank/DDBJ databases">
        <title>Genomic Encyclopedia of Type Strains, Phase IV (KMG-IV): sequencing the most valuable type-strain genomes for metagenomic binning, comparative biology and taxonomic classification.</title>
        <authorList>
            <person name="Goeker M."/>
        </authorList>
    </citation>
    <scope>NUCLEOTIDE SEQUENCE [LARGE SCALE GENOMIC DNA]</scope>
    <source>
        <strain evidence="9 10">DSM 24875</strain>
    </source>
</reference>
<feature type="domain" description="ABC transporter" evidence="8">
    <location>
        <begin position="46"/>
        <end position="283"/>
    </location>
</feature>
<comment type="similarity">
    <text evidence="1">Belongs to the ABC transporter superfamily.</text>
</comment>
<evidence type="ECO:0000256" key="7">
    <source>
        <dbReference type="SAM" id="MobiDB-lite"/>
    </source>
</evidence>
<dbReference type="Pfam" id="PF00005">
    <property type="entry name" value="ABC_tran"/>
    <property type="match status" value="2"/>
</dbReference>
<keyword evidence="10" id="KW-1185">Reference proteome</keyword>
<sequence length="542" mass="58230">MAQDAPQGRRFESPRASFDASGPKKPGDGDEVGGTCLEQTIVTARIEMLGVSKAFPGVRALDGVDFRVEAGEVHALMGENGAGKSTLIKIMTGAVQGDAGEIRLDGQTVRIGSTGDAQALGIGTVYQEVNLVPTMSVTKNMTLLRQPKRFGLIDWREARRRARQRLERLNIASQIDVERPLGSYSVAVQQLVAIARALEDDTRVLVLDEPTASLDANETALLFGIVRDLKARGIAIVFITHFIDQVYAIADRISVLRNGRRVGSAPTSELPPLQLIPMMLGRELETTERRAASESSAIHGEPILVAEGVGRRRVMAPFDLTLRPGEVVGLSGLLGSGRTEVAKLVFGAIKRDSGKLTIAGAEVKSASPARSLHLGVAYCPEDRKAEGLFAELSVRENIILGLQTKRGWLRRLSFDAQQALAEAMIEALGIATPDADKPVGQLSGGNQQKVVLARALTSDPRILILDEPTRGIDVGAHAEIVALIRKLCAEGLALLVASSELDELVAVSDRIAVLRDRRKVGEIEERAIDRQTIIDTIAGART</sequence>
<dbReference type="SUPFAM" id="SSF52540">
    <property type="entry name" value="P-loop containing nucleoside triphosphate hydrolases"/>
    <property type="match status" value="2"/>
</dbReference>
<feature type="domain" description="ABC transporter" evidence="8">
    <location>
        <begin position="298"/>
        <end position="541"/>
    </location>
</feature>
<keyword evidence="3" id="KW-0762">Sugar transport</keyword>
<dbReference type="GO" id="GO:0016887">
    <property type="term" value="F:ATP hydrolysis activity"/>
    <property type="evidence" value="ECO:0007669"/>
    <property type="project" value="InterPro"/>
</dbReference>
<dbReference type="Gene3D" id="3.40.50.300">
    <property type="entry name" value="P-loop containing nucleotide triphosphate hydrolases"/>
    <property type="match status" value="2"/>
</dbReference>
<evidence type="ECO:0000256" key="6">
    <source>
        <dbReference type="ARBA" id="ARBA00022840"/>
    </source>
</evidence>
<dbReference type="InterPro" id="IPR003593">
    <property type="entry name" value="AAA+_ATPase"/>
</dbReference>
<dbReference type="CDD" id="cd03215">
    <property type="entry name" value="ABC_Carb_Monos_II"/>
    <property type="match status" value="1"/>
</dbReference>
<dbReference type="AlphaFoldDB" id="A0A366FJB0"/>
<gene>
    <name evidence="9" type="ORF">DFR50_11177</name>
</gene>
<dbReference type="EMBL" id="QNRK01000011">
    <property type="protein sequence ID" value="RBP13815.1"/>
    <property type="molecule type" value="Genomic_DNA"/>
</dbReference>
<dbReference type="InterPro" id="IPR050107">
    <property type="entry name" value="ABC_carbohydrate_import_ATPase"/>
</dbReference>
<dbReference type="PROSITE" id="PS50893">
    <property type="entry name" value="ABC_TRANSPORTER_2"/>
    <property type="match status" value="2"/>
</dbReference>
<evidence type="ECO:0000256" key="5">
    <source>
        <dbReference type="ARBA" id="ARBA00022741"/>
    </source>
</evidence>
<evidence type="ECO:0000256" key="3">
    <source>
        <dbReference type="ARBA" id="ARBA00022597"/>
    </source>
</evidence>
<keyword evidence="5" id="KW-0547">Nucleotide-binding</keyword>
<evidence type="ECO:0000256" key="4">
    <source>
        <dbReference type="ARBA" id="ARBA00022737"/>
    </source>
</evidence>
<dbReference type="InterPro" id="IPR017871">
    <property type="entry name" value="ABC_transporter-like_CS"/>
</dbReference>
<keyword evidence="4" id="KW-0677">Repeat</keyword>
<evidence type="ECO:0000313" key="10">
    <source>
        <dbReference type="Proteomes" id="UP000253529"/>
    </source>
</evidence>
<evidence type="ECO:0000259" key="8">
    <source>
        <dbReference type="PROSITE" id="PS50893"/>
    </source>
</evidence>
<dbReference type="SMART" id="SM00382">
    <property type="entry name" value="AAA"/>
    <property type="match status" value="2"/>
</dbReference>
<comment type="caution">
    <text evidence="9">The sequence shown here is derived from an EMBL/GenBank/DDBJ whole genome shotgun (WGS) entry which is preliminary data.</text>
</comment>
<dbReference type="CDD" id="cd03216">
    <property type="entry name" value="ABC_Carb_Monos_I"/>
    <property type="match status" value="1"/>
</dbReference>
<keyword evidence="6 9" id="KW-0067">ATP-binding</keyword>
<dbReference type="PROSITE" id="PS00211">
    <property type="entry name" value="ABC_TRANSPORTER_1"/>
    <property type="match status" value="1"/>
</dbReference>
<dbReference type="InterPro" id="IPR003439">
    <property type="entry name" value="ABC_transporter-like_ATP-bd"/>
</dbReference>
<dbReference type="PANTHER" id="PTHR43790:SF9">
    <property type="entry name" value="GALACTOFURANOSE TRANSPORTER ATP-BINDING PROTEIN YTFR"/>
    <property type="match status" value="1"/>
</dbReference>
<protein>
    <submittedName>
        <fullName evidence="9">Monosaccharide ABC transporter ATP-binding protein (CUT2 family)</fullName>
    </submittedName>
</protein>
<feature type="region of interest" description="Disordered" evidence="7">
    <location>
        <begin position="1"/>
        <end position="34"/>
    </location>
</feature>
<dbReference type="GO" id="GO:0005524">
    <property type="term" value="F:ATP binding"/>
    <property type="evidence" value="ECO:0007669"/>
    <property type="project" value="UniProtKB-KW"/>
</dbReference>
<keyword evidence="2" id="KW-0813">Transport</keyword>
<dbReference type="PANTHER" id="PTHR43790">
    <property type="entry name" value="CARBOHYDRATE TRANSPORT ATP-BINDING PROTEIN MG119-RELATED"/>
    <property type="match status" value="1"/>
</dbReference>
<evidence type="ECO:0000256" key="1">
    <source>
        <dbReference type="ARBA" id="ARBA00005417"/>
    </source>
</evidence>
<evidence type="ECO:0000256" key="2">
    <source>
        <dbReference type="ARBA" id="ARBA00022448"/>
    </source>
</evidence>
<name>A0A366FJB0_9HYPH</name>
<accession>A0A366FJB0</accession>